<evidence type="ECO:0000313" key="1">
    <source>
        <dbReference type="EMBL" id="VXD04341.1"/>
    </source>
</evidence>
<accession>A0A654DGD4</accession>
<proteinExistence type="predicted"/>
<reference evidence="1 2" key="1">
    <citation type="submission" date="2019-10" db="EMBL/GenBank/DDBJ databases">
        <authorList>
            <person name="Karimi E."/>
        </authorList>
    </citation>
    <scope>NUCLEOTIDE SEQUENCE [LARGE SCALE GENOMIC DNA]</scope>
    <source>
        <strain evidence="1">Sphingobacterium sp. 8BC</strain>
    </source>
</reference>
<dbReference type="EMBL" id="CABWMV010000025">
    <property type="protein sequence ID" value="VXD04341.1"/>
    <property type="molecule type" value="Genomic_DNA"/>
</dbReference>
<evidence type="ECO:0000313" key="2">
    <source>
        <dbReference type="Proteomes" id="UP000432350"/>
    </source>
</evidence>
<protein>
    <submittedName>
        <fullName evidence="1">Uncharacterized protein</fullName>
    </submittedName>
</protein>
<dbReference type="AlphaFoldDB" id="A0A654DGD4"/>
<organism evidence="1 2">
    <name type="scientific">Sphingobacterium multivorum</name>
    <dbReference type="NCBI Taxonomy" id="28454"/>
    <lineage>
        <taxon>Bacteria</taxon>
        <taxon>Pseudomonadati</taxon>
        <taxon>Bacteroidota</taxon>
        <taxon>Sphingobacteriia</taxon>
        <taxon>Sphingobacteriales</taxon>
        <taxon>Sphingobacteriaceae</taxon>
        <taxon>Sphingobacterium</taxon>
    </lineage>
</organism>
<gene>
    <name evidence="1" type="ORF">SPHINGO8BC_60188</name>
</gene>
<name>A0A654DGD4_SPHMU</name>
<sequence>MARLCGVLAQDNKHDNYFREGLLINDKDLSGKPGSNKVVVE</sequence>
<dbReference type="Proteomes" id="UP000432350">
    <property type="component" value="Unassembled WGS sequence"/>
</dbReference>